<dbReference type="InterPro" id="IPR005828">
    <property type="entry name" value="MFS_sugar_transport-like"/>
</dbReference>
<dbReference type="InParanoid" id="K0KMB9"/>
<dbReference type="AlphaFoldDB" id="K0KMB9"/>
<dbReference type="CDD" id="cd17316">
    <property type="entry name" value="MFS_SV2_like"/>
    <property type="match status" value="1"/>
</dbReference>
<feature type="transmembrane region" description="Helical" evidence="6">
    <location>
        <begin position="124"/>
        <end position="147"/>
    </location>
</feature>
<evidence type="ECO:0000256" key="2">
    <source>
        <dbReference type="ARBA" id="ARBA00022692"/>
    </source>
</evidence>
<evidence type="ECO:0000313" key="8">
    <source>
        <dbReference type="EMBL" id="CCH43337.1"/>
    </source>
</evidence>
<dbReference type="EMBL" id="CAIF01000076">
    <property type="protein sequence ID" value="CCH43337.1"/>
    <property type="molecule type" value="Genomic_DNA"/>
</dbReference>
<comment type="caution">
    <text evidence="8">The sequence shown here is derived from an EMBL/GenBank/DDBJ whole genome shotgun (WGS) entry which is preliminary data.</text>
</comment>
<dbReference type="SUPFAM" id="SSF103473">
    <property type="entry name" value="MFS general substrate transporter"/>
    <property type="match status" value="1"/>
</dbReference>
<protein>
    <submittedName>
        <fullName evidence="8">Membrane protein</fullName>
    </submittedName>
</protein>
<evidence type="ECO:0000256" key="6">
    <source>
        <dbReference type="SAM" id="Phobius"/>
    </source>
</evidence>
<reference evidence="8 9" key="1">
    <citation type="journal article" date="2012" name="Eukaryot. Cell">
        <title>Draft genome sequence of Wickerhamomyces ciferrii NRRL Y-1031 F-60-10.</title>
        <authorList>
            <person name="Schneider J."/>
            <person name="Andrea H."/>
            <person name="Blom J."/>
            <person name="Jaenicke S."/>
            <person name="Ruckert C."/>
            <person name="Schorsch C."/>
            <person name="Szczepanowski R."/>
            <person name="Farwick M."/>
            <person name="Goesmann A."/>
            <person name="Puhler A."/>
            <person name="Schaffer S."/>
            <person name="Tauch A."/>
            <person name="Kohler T."/>
            <person name="Brinkrolf K."/>
        </authorList>
    </citation>
    <scope>NUCLEOTIDE SEQUENCE [LARGE SCALE GENOMIC DNA]</scope>
    <source>
        <strain evidence="9">ATCC 14091 / BCRC 22168 / CBS 111 / JCM 3599 / NBRC 0793 / NRRL Y-1031 F-60-10</strain>
    </source>
</reference>
<keyword evidence="2 6" id="KW-0812">Transmembrane</keyword>
<dbReference type="PANTHER" id="PTHR23508:SF10">
    <property type="entry name" value="CARBOXYLIC ACID TRANSPORTER PROTEIN HOMOLOG"/>
    <property type="match status" value="1"/>
</dbReference>
<evidence type="ECO:0000259" key="7">
    <source>
        <dbReference type="PROSITE" id="PS50850"/>
    </source>
</evidence>
<dbReference type="Gene3D" id="1.20.1250.20">
    <property type="entry name" value="MFS general substrate transporter like domains"/>
    <property type="match status" value="2"/>
</dbReference>
<keyword evidence="9" id="KW-1185">Reference proteome</keyword>
<dbReference type="GO" id="GO:0005886">
    <property type="term" value="C:plasma membrane"/>
    <property type="evidence" value="ECO:0007669"/>
    <property type="project" value="TreeGrafter"/>
</dbReference>
<organism evidence="8 9">
    <name type="scientific">Wickerhamomyces ciferrii (strain ATCC 14091 / BCRC 22168 / CBS 111 / JCM 3599 / NBRC 0793 / NRRL Y-1031 F-60-10)</name>
    <name type="common">Yeast</name>
    <name type="synonym">Pichia ciferrii</name>
    <dbReference type="NCBI Taxonomy" id="1206466"/>
    <lineage>
        <taxon>Eukaryota</taxon>
        <taxon>Fungi</taxon>
        <taxon>Dikarya</taxon>
        <taxon>Ascomycota</taxon>
        <taxon>Saccharomycotina</taxon>
        <taxon>Saccharomycetes</taxon>
        <taxon>Phaffomycetales</taxon>
        <taxon>Wickerhamomycetaceae</taxon>
        <taxon>Wickerhamomyces</taxon>
    </lineage>
</organism>
<evidence type="ECO:0000256" key="3">
    <source>
        <dbReference type="ARBA" id="ARBA00022989"/>
    </source>
</evidence>
<evidence type="ECO:0000256" key="4">
    <source>
        <dbReference type="ARBA" id="ARBA00023136"/>
    </source>
</evidence>
<dbReference type="InterPro" id="IPR036259">
    <property type="entry name" value="MFS_trans_sf"/>
</dbReference>
<dbReference type="FunCoup" id="K0KMB9">
    <property type="interactions" value="63"/>
</dbReference>
<dbReference type="Proteomes" id="UP000009328">
    <property type="component" value="Unassembled WGS sequence"/>
</dbReference>
<keyword evidence="3 6" id="KW-1133">Transmembrane helix</keyword>
<feature type="transmembrane region" description="Helical" evidence="6">
    <location>
        <begin position="401"/>
        <end position="420"/>
    </location>
</feature>
<feature type="transmembrane region" description="Helical" evidence="6">
    <location>
        <begin position="477"/>
        <end position="498"/>
    </location>
</feature>
<keyword evidence="4 6" id="KW-0472">Membrane</keyword>
<feature type="transmembrane region" description="Helical" evidence="6">
    <location>
        <begin position="212"/>
        <end position="232"/>
    </location>
</feature>
<evidence type="ECO:0000256" key="1">
    <source>
        <dbReference type="ARBA" id="ARBA00004141"/>
    </source>
</evidence>
<name>K0KMB9_WICCF</name>
<feature type="transmembrane region" description="Helical" evidence="6">
    <location>
        <begin position="180"/>
        <end position="200"/>
    </location>
</feature>
<feature type="domain" description="Major facilitator superfamily (MFS) profile" evidence="7">
    <location>
        <begin position="89"/>
        <end position="503"/>
    </location>
</feature>
<dbReference type="GO" id="GO:0015355">
    <property type="term" value="F:secondary active monocarboxylate transmembrane transporter activity"/>
    <property type="evidence" value="ECO:0007669"/>
    <property type="project" value="TreeGrafter"/>
</dbReference>
<comment type="subcellular location">
    <subcellularLocation>
        <location evidence="1">Membrane</location>
        <topology evidence="1">Multi-pass membrane protein</topology>
    </subcellularLocation>
</comment>
<dbReference type="GO" id="GO:0035879">
    <property type="term" value="P:plasma membrane lactate transport"/>
    <property type="evidence" value="ECO:0007669"/>
    <property type="project" value="TreeGrafter"/>
</dbReference>
<feature type="transmembrane region" description="Helical" evidence="6">
    <location>
        <begin position="244"/>
        <end position="262"/>
    </location>
</feature>
<dbReference type="Pfam" id="PF00083">
    <property type="entry name" value="Sugar_tr"/>
    <property type="match status" value="1"/>
</dbReference>
<dbReference type="HOGENOM" id="CLU_001265_46_1_1"/>
<sequence>MTNIRQPSSEFSYQSPLPKHQHEPHHLSSKYQDVPEHAEADEEPDLSPSNIAKYFYTRITTLFEIKLANLKDLNPINDLHGMTLNNWNYFFLGMLAWLSAAFDFFCTSVAGTEIAKSLGVDTHAITWGLSAVLMVRSAGAIIFGLWTDNYSRKWPFIFCCGMFVALQVGTGFVSTYEQFLACRGLSGVCMGGIYGAAAATSLDDSPVKARSILSGLFFTAYSMGLIFATVFWRAFQNTKHSWRALFWFSASMPALLIVWRLFFPETKYFINCQKARELIKQDQIKAGVYVKPTIKSKITNFGSLLRKNWLMFSYMIVLMAGPNYVTHSSQDLLPTMLKQQLGYSNNALTVALVVSQLGSCVGSFSIGILMEILGRRVSIMLCCILGACFVYPAWMLQSSPAILGAGFALFFALQGMWGVVPAHLSELSPPDARALFSGLSYQLGNLASAAASTIETNISNEFPLETDSNGTVTKSNYAKVMTIMTGASLCYTFIMTLLGPEKFHRDLSTPLMKKYLEKVKQQEQDKEAGFTNVEELGMESDKDEVFQAKPNASHLEK</sequence>
<dbReference type="eggNOG" id="ENOG502QPK1">
    <property type="taxonomic scope" value="Eukaryota"/>
</dbReference>
<feature type="transmembrane region" description="Helical" evidence="6">
    <location>
        <begin position="89"/>
        <end position="112"/>
    </location>
</feature>
<gene>
    <name evidence="8" type="ORF">BN7_2885</name>
</gene>
<accession>K0KMB9</accession>
<feature type="transmembrane region" description="Helical" evidence="6">
    <location>
        <begin position="376"/>
        <end position="394"/>
    </location>
</feature>
<feature type="compositionally biased region" description="Polar residues" evidence="5">
    <location>
        <begin position="1"/>
        <end position="15"/>
    </location>
</feature>
<feature type="transmembrane region" description="Helical" evidence="6">
    <location>
        <begin position="153"/>
        <end position="173"/>
    </location>
</feature>
<feature type="region of interest" description="Disordered" evidence="5">
    <location>
        <begin position="1"/>
        <end position="45"/>
    </location>
</feature>
<dbReference type="PANTHER" id="PTHR23508">
    <property type="entry name" value="CARBOXYLIC ACID TRANSPORTER PROTEIN HOMOLOG"/>
    <property type="match status" value="1"/>
</dbReference>
<evidence type="ECO:0000313" key="9">
    <source>
        <dbReference type="Proteomes" id="UP000009328"/>
    </source>
</evidence>
<evidence type="ECO:0000256" key="5">
    <source>
        <dbReference type="SAM" id="MobiDB-lite"/>
    </source>
</evidence>
<dbReference type="InterPro" id="IPR020846">
    <property type="entry name" value="MFS_dom"/>
</dbReference>
<dbReference type="PROSITE" id="PS50850">
    <property type="entry name" value="MFS"/>
    <property type="match status" value="1"/>
</dbReference>
<feature type="transmembrane region" description="Helical" evidence="6">
    <location>
        <begin position="309"/>
        <end position="326"/>
    </location>
</feature>
<feature type="transmembrane region" description="Helical" evidence="6">
    <location>
        <begin position="347"/>
        <end position="370"/>
    </location>
</feature>
<proteinExistence type="predicted"/>